<dbReference type="Pfam" id="PF01814">
    <property type="entry name" value="Hemerythrin"/>
    <property type="match status" value="1"/>
</dbReference>
<dbReference type="PROSITE" id="PS00550">
    <property type="entry name" value="HEMERYTHRINS"/>
    <property type="match status" value="1"/>
</dbReference>
<keyword evidence="2" id="KW-0479">Metal-binding</keyword>
<dbReference type="PANTHER" id="PTHR37164">
    <property type="entry name" value="BACTERIOHEMERYTHRIN"/>
    <property type="match status" value="1"/>
</dbReference>
<dbReference type="Gene3D" id="1.20.120.50">
    <property type="entry name" value="Hemerythrin-like"/>
    <property type="match status" value="1"/>
</dbReference>
<evidence type="ECO:0000313" key="5">
    <source>
        <dbReference type="EMBL" id="ERM92576.1"/>
    </source>
</evidence>
<comment type="similarity">
    <text evidence="1">Belongs to the hemerythrin family.</text>
</comment>
<sequence>MIKWTESLSIGNETIDSQHKELIRKINDVLEACNRQQGKEKVVEVMQFLKDYTVKHFKDEENLMKKYQYPMYEEHKKIHEDLVKKVEDLDERIKREGVSLSVVMTVNKTLVDWFVNHINKEDKKVGEYIKNRK</sequence>
<dbReference type="InterPro" id="IPR050669">
    <property type="entry name" value="Hemerythrin"/>
</dbReference>
<dbReference type="SUPFAM" id="SSF47188">
    <property type="entry name" value="Hemerythrin-like"/>
    <property type="match status" value="1"/>
</dbReference>
<protein>
    <submittedName>
        <fullName evidence="5">Hemerythrin</fullName>
    </submittedName>
</protein>
<name>U5CUF9_CALSX</name>
<dbReference type="NCBIfam" id="TIGR02481">
    <property type="entry name" value="hemeryth_dom"/>
    <property type="match status" value="1"/>
</dbReference>
<dbReference type="CDD" id="cd12107">
    <property type="entry name" value="Hemerythrin"/>
    <property type="match status" value="1"/>
</dbReference>
<dbReference type="PATRIC" id="fig|1388761.3.peg.815"/>
<organism evidence="5 6">
    <name type="scientific">Caldanaerobacter subterraneus subsp. yonseiensis KB-1</name>
    <dbReference type="NCBI Taxonomy" id="1388761"/>
    <lineage>
        <taxon>Bacteria</taxon>
        <taxon>Bacillati</taxon>
        <taxon>Bacillota</taxon>
        <taxon>Clostridia</taxon>
        <taxon>Thermoanaerobacterales</taxon>
        <taxon>Thermoanaerobacteraceae</taxon>
        <taxon>Caldanaerobacter</taxon>
    </lineage>
</organism>
<dbReference type="InterPro" id="IPR012312">
    <property type="entry name" value="Hemerythrin-like"/>
</dbReference>
<dbReference type="GO" id="GO:0046872">
    <property type="term" value="F:metal ion binding"/>
    <property type="evidence" value="ECO:0007669"/>
    <property type="project" value="UniProtKB-KW"/>
</dbReference>
<keyword evidence="3" id="KW-0408">Iron</keyword>
<dbReference type="InterPro" id="IPR012827">
    <property type="entry name" value="Hemerythrin_metal-bd"/>
</dbReference>
<dbReference type="AlphaFoldDB" id="U5CUF9"/>
<dbReference type="InterPro" id="IPR035938">
    <property type="entry name" value="Hemerythrin-like_sf"/>
</dbReference>
<evidence type="ECO:0000256" key="2">
    <source>
        <dbReference type="ARBA" id="ARBA00022723"/>
    </source>
</evidence>
<dbReference type="NCBIfam" id="NF033749">
    <property type="entry name" value="bact_hemeryth"/>
    <property type="match status" value="1"/>
</dbReference>
<dbReference type="PANTHER" id="PTHR37164:SF1">
    <property type="entry name" value="BACTERIOHEMERYTHRIN"/>
    <property type="match status" value="1"/>
</dbReference>
<proteinExistence type="inferred from homology"/>
<evidence type="ECO:0000256" key="1">
    <source>
        <dbReference type="ARBA" id="ARBA00010587"/>
    </source>
</evidence>
<evidence type="ECO:0000256" key="3">
    <source>
        <dbReference type="ARBA" id="ARBA00023004"/>
    </source>
</evidence>
<evidence type="ECO:0000313" key="6">
    <source>
        <dbReference type="Proteomes" id="UP000016856"/>
    </source>
</evidence>
<comment type="caution">
    <text evidence="5">The sequence shown here is derived from an EMBL/GenBank/DDBJ whole genome shotgun (WGS) entry which is preliminary data.</text>
</comment>
<evidence type="ECO:0000259" key="4">
    <source>
        <dbReference type="Pfam" id="PF01814"/>
    </source>
</evidence>
<gene>
    <name evidence="5" type="ORF">O163_04095</name>
</gene>
<dbReference type="Proteomes" id="UP000016856">
    <property type="component" value="Unassembled WGS sequence"/>
</dbReference>
<dbReference type="EMBL" id="AXDC01000009">
    <property type="protein sequence ID" value="ERM92576.1"/>
    <property type="molecule type" value="Genomic_DNA"/>
</dbReference>
<reference evidence="5 6" key="1">
    <citation type="journal article" date="2013" name="Genome Announc.">
        <title>Draft Genome Sequence of an Anaerobic and Extremophilic Bacterium, Caldanaerobacter yonseiensis, Isolated from a Geothermal Hot Stream.</title>
        <authorList>
            <person name="Lee S.J."/>
            <person name="Lee Y.J."/>
            <person name="Park G.S."/>
            <person name="Kim B.C."/>
            <person name="Lee S.J."/>
            <person name="Shin J.H."/>
            <person name="Lee D.W."/>
        </authorList>
    </citation>
    <scope>NUCLEOTIDE SEQUENCE [LARGE SCALE GENOMIC DNA]</scope>
    <source>
        <strain evidence="5 6">KB-1</strain>
    </source>
</reference>
<dbReference type="InterPro" id="IPR016131">
    <property type="entry name" value="Haemerythrin_Fe_BS"/>
</dbReference>
<accession>U5CUF9</accession>
<feature type="domain" description="Hemerythrin-like" evidence="4">
    <location>
        <begin position="12"/>
        <end position="126"/>
    </location>
</feature>